<dbReference type="AlphaFoldDB" id="A0A8J5KVJ3"/>
<evidence type="ECO:0000256" key="2">
    <source>
        <dbReference type="ARBA" id="ARBA00022670"/>
    </source>
</evidence>
<feature type="domain" description="Ubiquitin-like protease family profile" evidence="6">
    <location>
        <begin position="279"/>
        <end position="370"/>
    </location>
</feature>
<dbReference type="PANTHER" id="PTHR46915">
    <property type="entry name" value="UBIQUITIN-LIKE PROTEASE 4-RELATED"/>
    <property type="match status" value="1"/>
</dbReference>
<sequence>MAKQPIKIDWETVLPEMRDNGPPLEVEVVAMVASEGSDVANLADHALLESIQRLKKHLSSEIRSRLSDGGAKLKALLYQMDAERNRRDRVRDPEDTGSCDTTTQSKNMEYPVKNHSENPIQSKFASKFIEKLEGKADAAFDEDLNVINQCKANGYGENGLHKNERGHRFIITSQKTKHSSKQTPFKCVGRFKLRSFSDEHEDPCSSHRPKENYYNYKRRRMSAPDTKIRNSVSTSLEKVNKVVLLDEEEIHSVQTSEDGSDKWKMAIVYYPSREDPESVQLSYTDIACLEPKSYLTSSIMNFYIRYLQMSLSLVDRPKERYHFFNTYFYKKLEEAISPKANKEFEKLRRWWKGVNIFQKSYIFIPVHRDD</sequence>
<reference evidence="7 8" key="1">
    <citation type="submission" date="2020-08" db="EMBL/GenBank/DDBJ databases">
        <title>Plant Genome Project.</title>
        <authorList>
            <person name="Zhang R.-G."/>
        </authorList>
    </citation>
    <scope>NUCLEOTIDE SEQUENCE [LARGE SCALE GENOMIC DNA]</scope>
    <source>
        <tissue evidence="7">Rhizome</tissue>
    </source>
</reference>
<gene>
    <name evidence="7" type="ORF">ZIOFF_042503</name>
</gene>
<dbReference type="InterPro" id="IPR038765">
    <property type="entry name" value="Papain-like_cys_pep_sf"/>
</dbReference>
<organism evidence="7 8">
    <name type="scientific">Zingiber officinale</name>
    <name type="common">Ginger</name>
    <name type="synonym">Amomum zingiber</name>
    <dbReference type="NCBI Taxonomy" id="94328"/>
    <lineage>
        <taxon>Eukaryota</taxon>
        <taxon>Viridiplantae</taxon>
        <taxon>Streptophyta</taxon>
        <taxon>Embryophyta</taxon>
        <taxon>Tracheophyta</taxon>
        <taxon>Spermatophyta</taxon>
        <taxon>Magnoliopsida</taxon>
        <taxon>Liliopsida</taxon>
        <taxon>Zingiberales</taxon>
        <taxon>Zingiberaceae</taxon>
        <taxon>Zingiber</taxon>
    </lineage>
</organism>
<accession>A0A8J5KVJ3</accession>
<comment type="caution">
    <text evidence="7">The sequence shown here is derived from an EMBL/GenBank/DDBJ whole genome shotgun (WGS) entry which is preliminary data.</text>
</comment>
<keyword evidence="8" id="KW-1185">Reference proteome</keyword>
<feature type="region of interest" description="Disordered" evidence="5">
    <location>
        <begin position="84"/>
        <end position="106"/>
    </location>
</feature>
<evidence type="ECO:0000313" key="8">
    <source>
        <dbReference type="Proteomes" id="UP000734854"/>
    </source>
</evidence>
<dbReference type="EMBL" id="JACMSC010000012">
    <property type="protein sequence ID" value="KAG6494742.1"/>
    <property type="molecule type" value="Genomic_DNA"/>
</dbReference>
<feature type="compositionally biased region" description="Basic and acidic residues" evidence="5">
    <location>
        <begin position="84"/>
        <end position="94"/>
    </location>
</feature>
<proteinExistence type="inferred from homology"/>
<evidence type="ECO:0000256" key="3">
    <source>
        <dbReference type="ARBA" id="ARBA00022801"/>
    </source>
</evidence>
<dbReference type="PANTHER" id="PTHR46915:SF2">
    <property type="entry name" value="UBIQUITIN-LIKE PROTEASE 4"/>
    <property type="match status" value="1"/>
</dbReference>
<keyword evidence="3" id="KW-0378">Hydrolase</keyword>
<dbReference type="Gene3D" id="3.40.395.10">
    <property type="entry name" value="Adenoviral Proteinase, Chain A"/>
    <property type="match status" value="1"/>
</dbReference>
<keyword evidence="4" id="KW-0788">Thiol protease</keyword>
<dbReference type="Proteomes" id="UP000734854">
    <property type="component" value="Unassembled WGS sequence"/>
</dbReference>
<comment type="similarity">
    <text evidence="1">Belongs to the peptidase C48 family.</text>
</comment>
<dbReference type="Pfam" id="PF02902">
    <property type="entry name" value="Peptidase_C48"/>
    <property type="match status" value="1"/>
</dbReference>
<dbReference type="SUPFAM" id="SSF54001">
    <property type="entry name" value="Cysteine proteinases"/>
    <property type="match status" value="1"/>
</dbReference>
<evidence type="ECO:0000256" key="4">
    <source>
        <dbReference type="ARBA" id="ARBA00022807"/>
    </source>
</evidence>
<evidence type="ECO:0000313" key="7">
    <source>
        <dbReference type="EMBL" id="KAG6494742.1"/>
    </source>
</evidence>
<dbReference type="GO" id="GO:0008234">
    <property type="term" value="F:cysteine-type peptidase activity"/>
    <property type="evidence" value="ECO:0007669"/>
    <property type="project" value="UniProtKB-KW"/>
</dbReference>
<evidence type="ECO:0000256" key="1">
    <source>
        <dbReference type="ARBA" id="ARBA00005234"/>
    </source>
</evidence>
<dbReference type="GO" id="GO:0016926">
    <property type="term" value="P:protein desumoylation"/>
    <property type="evidence" value="ECO:0007669"/>
    <property type="project" value="UniProtKB-ARBA"/>
</dbReference>
<dbReference type="GO" id="GO:0006508">
    <property type="term" value="P:proteolysis"/>
    <property type="evidence" value="ECO:0007669"/>
    <property type="project" value="UniProtKB-KW"/>
</dbReference>
<dbReference type="InterPro" id="IPR003653">
    <property type="entry name" value="Peptidase_C48_C"/>
</dbReference>
<protein>
    <recommendedName>
        <fullName evidence="6">Ubiquitin-like protease family profile domain-containing protein</fullName>
    </recommendedName>
</protein>
<evidence type="ECO:0000259" key="6">
    <source>
        <dbReference type="PROSITE" id="PS50600"/>
    </source>
</evidence>
<keyword evidence="2" id="KW-0645">Protease</keyword>
<evidence type="ECO:0000256" key="5">
    <source>
        <dbReference type="SAM" id="MobiDB-lite"/>
    </source>
</evidence>
<name>A0A8J5KVJ3_ZINOF</name>
<dbReference type="PROSITE" id="PS50600">
    <property type="entry name" value="ULP_PROTEASE"/>
    <property type="match status" value="1"/>
</dbReference>